<reference evidence="1" key="1">
    <citation type="submission" date="2023-03" db="EMBL/GenBank/DDBJ databases">
        <title>Chromosome-level genomes of two armyworms, Mythimna separata and Mythimna loreyi, provide insights into the biosynthesis and reception of sex pheromones.</title>
        <authorList>
            <person name="Zhao H."/>
        </authorList>
    </citation>
    <scope>NUCLEOTIDE SEQUENCE</scope>
    <source>
        <strain evidence="1">BeijingLab</strain>
    </source>
</reference>
<organism evidence="1 2">
    <name type="scientific">Mythimna loreyi</name>
    <dbReference type="NCBI Taxonomy" id="667449"/>
    <lineage>
        <taxon>Eukaryota</taxon>
        <taxon>Metazoa</taxon>
        <taxon>Ecdysozoa</taxon>
        <taxon>Arthropoda</taxon>
        <taxon>Hexapoda</taxon>
        <taxon>Insecta</taxon>
        <taxon>Pterygota</taxon>
        <taxon>Neoptera</taxon>
        <taxon>Endopterygota</taxon>
        <taxon>Lepidoptera</taxon>
        <taxon>Glossata</taxon>
        <taxon>Ditrysia</taxon>
        <taxon>Noctuoidea</taxon>
        <taxon>Noctuidae</taxon>
        <taxon>Noctuinae</taxon>
        <taxon>Hadenini</taxon>
        <taxon>Mythimna</taxon>
    </lineage>
</organism>
<protein>
    <submittedName>
        <fullName evidence="1">Uncharacterized protein</fullName>
    </submittedName>
</protein>
<sequence>MMTRGATVRDMNDKLNAALKELEVSRKTCRDLLQEREESEVEVKKLVDKNTQLKRQLVELHTQHEDIQDQHNHLRQLMAQFQECRDTHDQALNRISGLEAELCKAHNTLSTINSLRVSEQVANTDNLFNKLVGSASEHECKKPTVTIDLTGEDSLVKLNSNYKLSQNKIKKYAKLNKIIKRCKNHKKQQQYYSENIQLRKERVNLINQLNNYQIKLEDSINIYRIDTERLQSEIQTLDSSLKSIYSKYMCSENQIREHILATNDLVDKVDSLTLCVNQCTCQRESNLAGLNLEVTGDTSQTISAQDCIPSPVPHNQQEIIQGVNNSVSSSVSSIMYSDSIGRGLGQLVSNCLPFSSQNHCTPQASYHHIMSLVREQVYDPNAIITVFVGNSVNVAKDDITYNVTELLKINCRKIILCAFPYFKHLTNRENQYIHMLNMHMQFLVSHYNNRFSFFDINNFVDKLLSTRYTVYLPIIYRRQIAKLLAYNIYSDIGSMSTYPIISCTISNSTNDLIDSLN</sequence>
<dbReference type="EMBL" id="CM056779">
    <property type="protein sequence ID" value="KAJ8719823.1"/>
    <property type="molecule type" value="Genomic_DNA"/>
</dbReference>
<proteinExistence type="predicted"/>
<keyword evidence="2" id="KW-1185">Reference proteome</keyword>
<evidence type="ECO:0000313" key="1">
    <source>
        <dbReference type="EMBL" id="KAJ8719823.1"/>
    </source>
</evidence>
<accession>A0ACC2QKZ5</accession>
<evidence type="ECO:0000313" key="2">
    <source>
        <dbReference type="Proteomes" id="UP001231649"/>
    </source>
</evidence>
<comment type="caution">
    <text evidence="1">The sequence shown here is derived from an EMBL/GenBank/DDBJ whole genome shotgun (WGS) entry which is preliminary data.</text>
</comment>
<gene>
    <name evidence="1" type="ORF">PYW08_011998</name>
</gene>
<name>A0ACC2QKZ5_9NEOP</name>
<dbReference type="Proteomes" id="UP001231649">
    <property type="component" value="Chromosome 3"/>
</dbReference>